<dbReference type="SUPFAM" id="SSF143422">
    <property type="entry name" value="Transposase IS200-like"/>
    <property type="match status" value="1"/>
</dbReference>
<dbReference type="RefSeq" id="WP_109676273.1">
    <property type="nucleotide sequence ID" value="NZ_QGDT01000010.1"/>
</dbReference>
<dbReference type="OrthoDB" id="9794403at2"/>
<keyword evidence="3" id="KW-1185">Reference proteome</keyword>
<organism evidence="2 3">
    <name type="scientific">Dyadobacter jejuensis</name>
    <dbReference type="NCBI Taxonomy" id="1082580"/>
    <lineage>
        <taxon>Bacteria</taxon>
        <taxon>Pseudomonadati</taxon>
        <taxon>Bacteroidota</taxon>
        <taxon>Cytophagia</taxon>
        <taxon>Cytophagales</taxon>
        <taxon>Spirosomataceae</taxon>
        <taxon>Dyadobacter</taxon>
    </lineage>
</organism>
<proteinExistence type="predicted"/>
<sequence>MDDKFRNKYRISSARLQNWDYASEGAYFITICTKDRLPFFGKIENGKMILSNIGVIADLMWYEIKNHSKNIELGEFVVMPNHVHGVLILNVNGLNTNVETLHATSLPPTEKNKFMSEISPKSNSISTIIRSYKSAVTKHGHRLGFKFEWQSRFYDHIIRDAKSFENIQNYIVDNPLNWGKDKFYANE</sequence>
<reference evidence="2 3" key="1">
    <citation type="submission" date="2018-03" db="EMBL/GenBank/DDBJ databases">
        <title>Genomic Encyclopedia of Archaeal and Bacterial Type Strains, Phase II (KMG-II): from individual species to whole genera.</title>
        <authorList>
            <person name="Goeker M."/>
        </authorList>
    </citation>
    <scope>NUCLEOTIDE SEQUENCE [LARGE SCALE GENOMIC DNA]</scope>
    <source>
        <strain evidence="2 3">DSM 100346</strain>
    </source>
</reference>
<dbReference type="Proteomes" id="UP000245880">
    <property type="component" value="Unassembled WGS sequence"/>
</dbReference>
<evidence type="ECO:0000259" key="1">
    <source>
        <dbReference type="SMART" id="SM01321"/>
    </source>
</evidence>
<protein>
    <submittedName>
        <fullName evidence="2">REP element-mobilizing transposase RayT</fullName>
    </submittedName>
</protein>
<dbReference type="InterPro" id="IPR002686">
    <property type="entry name" value="Transposase_17"/>
</dbReference>
<dbReference type="EMBL" id="QGDT01000010">
    <property type="protein sequence ID" value="PWJ56839.1"/>
    <property type="molecule type" value="Genomic_DNA"/>
</dbReference>
<dbReference type="GO" id="GO:0004803">
    <property type="term" value="F:transposase activity"/>
    <property type="evidence" value="ECO:0007669"/>
    <property type="project" value="InterPro"/>
</dbReference>
<dbReference type="SMART" id="SM01321">
    <property type="entry name" value="Y1_Tnp"/>
    <property type="match status" value="1"/>
</dbReference>
<name>A0A316AHV6_9BACT</name>
<dbReference type="GO" id="GO:0043565">
    <property type="term" value="F:sequence-specific DNA binding"/>
    <property type="evidence" value="ECO:0007669"/>
    <property type="project" value="TreeGrafter"/>
</dbReference>
<dbReference type="Gene3D" id="3.30.70.1290">
    <property type="entry name" value="Transposase IS200-like"/>
    <property type="match status" value="1"/>
</dbReference>
<dbReference type="GO" id="GO:0006313">
    <property type="term" value="P:DNA transposition"/>
    <property type="evidence" value="ECO:0007669"/>
    <property type="project" value="InterPro"/>
</dbReference>
<comment type="caution">
    <text evidence="2">The sequence shown here is derived from an EMBL/GenBank/DDBJ whole genome shotgun (WGS) entry which is preliminary data.</text>
</comment>
<evidence type="ECO:0000313" key="2">
    <source>
        <dbReference type="EMBL" id="PWJ56839.1"/>
    </source>
</evidence>
<dbReference type="InterPro" id="IPR036515">
    <property type="entry name" value="Transposase_17_sf"/>
</dbReference>
<dbReference type="InterPro" id="IPR052715">
    <property type="entry name" value="RAYT_transposase"/>
</dbReference>
<evidence type="ECO:0000313" key="3">
    <source>
        <dbReference type="Proteomes" id="UP000245880"/>
    </source>
</evidence>
<dbReference type="PANTHER" id="PTHR36966">
    <property type="entry name" value="REP-ASSOCIATED TYROSINE TRANSPOSASE"/>
    <property type="match status" value="1"/>
</dbReference>
<feature type="domain" description="Transposase IS200-like" evidence="1">
    <location>
        <begin position="22"/>
        <end position="174"/>
    </location>
</feature>
<gene>
    <name evidence="2" type="ORF">CLV98_110150</name>
</gene>
<accession>A0A316AHV6</accession>
<dbReference type="PANTHER" id="PTHR36966:SF1">
    <property type="entry name" value="REP-ASSOCIATED TYROSINE TRANSPOSASE"/>
    <property type="match status" value="1"/>
</dbReference>
<dbReference type="AlphaFoldDB" id="A0A316AHV6"/>